<sequence>MKNNNGFTLIEIMITVVIVGILASIAYPSYIDFVTKGARADGLAGLMNVANKQEQYYLDHKSYTTDMTKLGFSADPWVVDNTFYEVDATVAGGIFTATAKAKGAQATRDSACLTISLDAAGVKSPKECW</sequence>
<dbReference type="InterPro" id="IPR031982">
    <property type="entry name" value="PilE-like"/>
</dbReference>
<keyword evidence="2" id="KW-0472">Membrane</keyword>
<dbReference type="EMBL" id="JAMTCD010000004">
    <property type="protein sequence ID" value="MCT7941179.1"/>
    <property type="molecule type" value="Genomic_DNA"/>
</dbReference>
<dbReference type="Gene3D" id="3.30.700.10">
    <property type="entry name" value="Glycoprotein, Type 4 Pilin"/>
    <property type="match status" value="1"/>
</dbReference>
<dbReference type="InterPro" id="IPR045584">
    <property type="entry name" value="Pilin-like"/>
</dbReference>
<gene>
    <name evidence="3" type="ORF">NE535_05125</name>
</gene>
<dbReference type="NCBIfam" id="TIGR02532">
    <property type="entry name" value="IV_pilin_GFxxxE"/>
    <property type="match status" value="1"/>
</dbReference>
<keyword evidence="4" id="KW-1185">Reference proteome</keyword>
<evidence type="ECO:0000256" key="2">
    <source>
        <dbReference type="SAM" id="Phobius"/>
    </source>
</evidence>
<dbReference type="Pfam" id="PF07963">
    <property type="entry name" value="N_methyl"/>
    <property type="match status" value="1"/>
</dbReference>
<dbReference type="GO" id="GO:0015628">
    <property type="term" value="P:protein secretion by the type II secretion system"/>
    <property type="evidence" value="ECO:0007669"/>
    <property type="project" value="InterPro"/>
</dbReference>
<name>A0A9X3AUF1_9GAMM</name>
<accession>A0A9X3AUF1</accession>
<evidence type="ECO:0000313" key="3">
    <source>
        <dbReference type="EMBL" id="MCT7941179.1"/>
    </source>
</evidence>
<dbReference type="SUPFAM" id="SSF54523">
    <property type="entry name" value="Pili subunits"/>
    <property type="match status" value="1"/>
</dbReference>
<dbReference type="Proteomes" id="UP001155546">
    <property type="component" value="Unassembled WGS sequence"/>
</dbReference>
<reference evidence="3" key="1">
    <citation type="journal article" date="2023" name="Int. J. Syst. Evol. Microbiol.">
        <title>&lt;i&gt;Shewanella septentrionalis&lt;/i&gt; sp. nov. and &lt;i&gt;Shewanella holmiensis&lt;/i&gt; sp. nov., isolated from Baltic Sea water and sediments.</title>
        <authorList>
            <person name="Martin-Rodriguez A.J."/>
            <person name="Thorell K."/>
            <person name="Joffre E."/>
            <person name="Jensie-Markopoulos S."/>
            <person name="Moore E.R.B."/>
            <person name="Sjoling A."/>
        </authorList>
    </citation>
    <scope>NUCLEOTIDE SEQUENCE</scope>
    <source>
        <strain evidence="3">SP1S2-7</strain>
    </source>
</reference>
<evidence type="ECO:0000256" key="1">
    <source>
        <dbReference type="ARBA" id="ARBA00022481"/>
    </source>
</evidence>
<keyword evidence="1" id="KW-0488">Methylation</keyword>
<dbReference type="GO" id="GO:0043683">
    <property type="term" value="P:type IV pilus assembly"/>
    <property type="evidence" value="ECO:0007669"/>
    <property type="project" value="InterPro"/>
</dbReference>
<organism evidence="3 4">
    <name type="scientific">Shewanella holmiensis</name>
    <dbReference type="NCBI Taxonomy" id="2952222"/>
    <lineage>
        <taxon>Bacteria</taxon>
        <taxon>Pseudomonadati</taxon>
        <taxon>Pseudomonadota</taxon>
        <taxon>Gammaproteobacteria</taxon>
        <taxon>Alteromonadales</taxon>
        <taxon>Shewanellaceae</taxon>
        <taxon>Shewanella</taxon>
    </lineage>
</organism>
<proteinExistence type="predicted"/>
<dbReference type="GO" id="GO:0015627">
    <property type="term" value="C:type II protein secretion system complex"/>
    <property type="evidence" value="ECO:0007669"/>
    <property type="project" value="InterPro"/>
</dbReference>
<dbReference type="RefSeq" id="WP_261297590.1">
    <property type="nucleotide sequence ID" value="NZ_JAMTCD010000004.1"/>
</dbReference>
<comment type="caution">
    <text evidence="3">The sequence shown here is derived from an EMBL/GenBank/DDBJ whole genome shotgun (WGS) entry which is preliminary data.</text>
</comment>
<dbReference type="AlphaFoldDB" id="A0A9X3AUF1"/>
<evidence type="ECO:0000313" key="4">
    <source>
        <dbReference type="Proteomes" id="UP001155546"/>
    </source>
</evidence>
<keyword evidence="2" id="KW-1133">Transmembrane helix</keyword>
<dbReference type="InterPro" id="IPR000983">
    <property type="entry name" value="Bac_GSPG_pilin"/>
</dbReference>
<dbReference type="PRINTS" id="PR00813">
    <property type="entry name" value="BCTERIALGSPG"/>
</dbReference>
<keyword evidence="2" id="KW-0812">Transmembrane</keyword>
<dbReference type="InterPro" id="IPR012902">
    <property type="entry name" value="N_methyl_site"/>
</dbReference>
<protein>
    <submittedName>
        <fullName evidence="3">Prepilin-type N-terminal cleavage/methylation domain-containing protein</fullName>
    </submittedName>
</protein>
<dbReference type="Pfam" id="PF16732">
    <property type="entry name" value="ComP_DUS"/>
    <property type="match status" value="1"/>
</dbReference>
<feature type="transmembrane region" description="Helical" evidence="2">
    <location>
        <begin position="6"/>
        <end position="27"/>
    </location>
</feature>